<dbReference type="EMBL" id="FOIB01000001">
    <property type="protein sequence ID" value="SES88921.1"/>
    <property type="molecule type" value="Genomic_DNA"/>
</dbReference>
<organism evidence="1 4">
    <name type="scientific">Myxococcus fulvus</name>
    <dbReference type="NCBI Taxonomy" id="33"/>
    <lineage>
        <taxon>Bacteria</taxon>
        <taxon>Pseudomonadati</taxon>
        <taxon>Myxococcota</taxon>
        <taxon>Myxococcia</taxon>
        <taxon>Myxococcales</taxon>
        <taxon>Cystobacterineae</taxon>
        <taxon>Myxococcaceae</taxon>
        <taxon>Myxococcus</taxon>
    </lineage>
</organism>
<evidence type="ECO:0000313" key="3">
    <source>
        <dbReference type="Proteomes" id="UP000183760"/>
    </source>
</evidence>
<name>A0A511T0U8_MYXFU</name>
<gene>
    <name evidence="1" type="ORF">MFU01_25340</name>
    <name evidence="2" type="ORF">SAMN05443572_101487</name>
</gene>
<evidence type="ECO:0000313" key="2">
    <source>
        <dbReference type="EMBL" id="SES88921.1"/>
    </source>
</evidence>
<dbReference type="EMBL" id="BJXR01000025">
    <property type="protein sequence ID" value="GEN07497.1"/>
    <property type="molecule type" value="Genomic_DNA"/>
</dbReference>
<dbReference type="Proteomes" id="UP000321514">
    <property type="component" value="Unassembled WGS sequence"/>
</dbReference>
<keyword evidence="3" id="KW-1185">Reference proteome</keyword>
<comment type="caution">
    <text evidence="1">The sequence shown here is derived from an EMBL/GenBank/DDBJ whole genome shotgun (WGS) entry which is preliminary data.</text>
</comment>
<dbReference type="Proteomes" id="UP000183760">
    <property type="component" value="Unassembled WGS sequence"/>
</dbReference>
<sequence>MGTQLRIYWDGRTPGLKEGRLSIASFGPALQALLKAARNIARHQVAAATGDEDYNTERGTRSTLVDLQLSTYEGGSAQPTLDVVPMPSSFGAFQAIGDLPDRVTEELFTSIEQESTGKRRNRFINEYLHSLPDDVEIQRYSILKNGTEVKTFSIASRDLMLLEPAADYPRVVMLRGKVEGVNFGEWSTPRVKFIPMKGRPFSASATEEQVQQAIQVRENAKALFVMGDAPRVLWIRADDERVPSLSPEQRIEHIEERWGSVLERLDD</sequence>
<evidence type="ECO:0000313" key="1">
    <source>
        <dbReference type="EMBL" id="GEN07497.1"/>
    </source>
</evidence>
<reference evidence="2 3" key="1">
    <citation type="submission" date="2016-10" db="EMBL/GenBank/DDBJ databases">
        <authorList>
            <person name="Varghese N."/>
            <person name="Submissions S."/>
        </authorList>
    </citation>
    <scope>NUCLEOTIDE SEQUENCE [LARGE SCALE GENOMIC DNA]</scope>
    <source>
        <strain evidence="2 3">DSM 16525</strain>
    </source>
</reference>
<evidence type="ECO:0000313" key="4">
    <source>
        <dbReference type="Proteomes" id="UP000321514"/>
    </source>
</evidence>
<protein>
    <submittedName>
        <fullName evidence="1">Uncharacterized protein</fullName>
    </submittedName>
</protein>
<dbReference type="RefSeq" id="WP_074948734.1">
    <property type="nucleotide sequence ID" value="NZ_BJXR01000025.1"/>
</dbReference>
<accession>A0A511T0U8</accession>
<dbReference type="AlphaFoldDB" id="A0A511T0U8"/>
<reference evidence="1 4" key="2">
    <citation type="submission" date="2019-07" db="EMBL/GenBank/DDBJ databases">
        <title>Whole genome shotgun sequence of Myxococcus fulvus NBRC 100333.</title>
        <authorList>
            <person name="Hosoyama A."/>
            <person name="Uohara A."/>
            <person name="Ohji S."/>
            <person name="Ichikawa N."/>
        </authorList>
    </citation>
    <scope>NUCLEOTIDE SEQUENCE [LARGE SCALE GENOMIC DNA]</scope>
    <source>
        <strain evidence="1 4">NBRC 100333</strain>
    </source>
</reference>
<dbReference type="OrthoDB" id="5518998at2"/>
<proteinExistence type="predicted"/>